<protein>
    <submittedName>
        <fullName evidence="1">Uncharacterized protein</fullName>
    </submittedName>
</protein>
<organism evidence="1">
    <name type="scientific">Gongylonema pulchrum</name>
    <dbReference type="NCBI Taxonomy" id="637853"/>
    <lineage>
        <taxon>Eukaryota</taxon>
        <taxon>Metazoa</taxon>
        <taxon>Ecdysozoa</taxon>
        <taxon>Nematoda</taxon>
        <taxon>Chromadorea</taxon>
        <taxon>Rhabditida</taxon>
        <taxon>Spirurina</taxon>
        <taxon>Spiruromorpha</taxon>
        <taxon>Spiruroidea</taxon>
        <taxon>Gongylonematidae</taxon>
        <taxon>Gongylonema</taxon>
    </lineage>
</organism>
<evidence type="ECO:0000313" key="1">
    <source>
        <dbReference type="WBParaSite" id="GPUH_0000890001-mRNA-1"/>
    </source>
</evidence>
<sequence>LLYDRQRREVFLARLRSHHSHPRAANTLTPTGGGYMTRSVDSSESSRHIPFHILYHHPAASYLTSRVMLSSSISLPGSPPQNSFLGQHGTQFRDGLVCLIDKFSCYYL</sequence>
<reference evidence="1" key="1">
    <citation type="submission" date="2016-06" db="UniProtKB">
        <authorList>
            <consortium name="WormBaseParasite"/>
        </authorList>
    </citation>
    <scope>IDENTIFICATION</scope>
</reference>
<dbReference type="AlphaFoldDB" id="A0A183DJJ9"/>
<accession>A0A183DJJ9</accession>
<dbReference type="WBParaSite" id="GPUH_0000890001-mRNA-1">
    <property type="protein sequence ID" value="GPUH_0000890001-mRNA-1"/>
    <property type="gene ID" value="GPUH_0000890001"/>
</dbReference>
<name>A0A183DJJ9_9BILA</name>
<proteinExistence type="predicted"/>